<proteinExistence type="predicted"/>
<comment type="subcellular location">
    <subcellularLocation>
        <location evidence="1">Membrane</location>
        <topology evidence="1">Multi-pass membrane protein</topology>
    </subcellularLocation>
</comment>
<evidence type="ECO:0000256" key="4">
    <source>
        <dbReference type="ARBA" id="ARBA00022989"/>
    </source>
</evidence>
<feature type="transmembrane region" description="Helical" evidence="6">
    <location>
        <begin position="102"/>
        <end position="121"/>
    </location>
</feature>
<dbReference type="SUPFAM" id="SSF103473">
    <property type="entry name" value="MFS general substrate transporter"/>
    <property type="match status" value="1"/>
</dbReference>
<accession>A0A2T9Z170</accession>
<feature type="transmembrane region" description="Helical" evidence="6">
    <location>
        <begin position="208"/>
        <end position="229"/>
    </location>
</feature>
<evidence type="ECO:0000256" key="2">
    <source>
        <dbReference type="ARBA" id="ARBA00022448"/>
    </source>
</evidence>
<feature type="transmembrane region" description="Helical" evidence="6">
    <location>
        <begin position="267"/>
        <end position="291"/>
    </location>
</feature>
<dbReference type="PANTHER" id="PTHR43791:SF36">
    <property type="entry name" value="TRANSPORTER, PUTATIVE (AFU_ORTHOLOGUE AFUA_6G08340)-RELATED"/>
    <property type="match status" value="1"/>
</dbReference>
<gene>
    <name evidence="7" type="ORF">BB559_001656</name>
</gene>
<keyword evidence="2" id="KW-0813">Transport</keyword>
<reference evidence="7 8" key="1">
    <citation type="journal article" date="2018" name="MBio">
        <title>Comparative Genomics Reveals the Core Gene Toolbox for the Fungus-Insect Symbiosis.</title>
        <authorList>
            <person name="Wang Y."/>
            <person name="Stata M."/>
            <person name="Wang W."/>
            <person name="Stajich J.E."/>
            <person name="White M.M."/>
            <person name="Moncalvo J.M."/>
        </authorList>
    </citation>
    <scope>NUCLEOTIDE SEQUENCE [LARGE SCALE GENOMIC DNA]</scope>
    <source>
        <strain evidence="7 8">AUS-77-4</strain>
    </source>
</reference>
<dbReference type="AlphaFoldDB" id="A0A2T9Z170"/>
<feature type="transmembrane region" description="Helical" evidence="6">
    <location>
        <begin position="71"/>
        <end position="90"/>
    </location>
</feature>
<evidence type="ECO:0000256" key="3">
    <source>
        <dbReference type="ARBA" id="ARBA00022692"/>
    </source>
</evidence>
<keyword evidence="5 6" id="KW-0472">Membrane</keyword>
<keyword evidence="3 6" id="KW-0812">Transmembrane</keyword>
<dbReference type="EMBL" id="MBFT01000083">
    <property type="protein sequence ID" value="PVU98330.1"/>
    <property type="molecule type" value="Genomic_DNA"/>
</dbReference>
<feature type="transmembrane region" description="Helical" evidence="6">
    <location>
        <begin position="38"/>
        <end position="64"/>
    </location>
</feature>
<evidence type="ECO:0000313" key="8">
    <source>
        <dbReference type="Proteomes" id="UP000245699"/>
    </source>
</evidence>
<dbReference type="GO" id="GO:0022857">
    <property type="term" value="F:transmembrane transporter activity"/>
    <property type="evidence" value="ECO:0007669"/>
    <property type="project" value="TreeGrafter"/>
</dbReference>
<evidence type="ECO:0000256" key="6">
    <source>
        <dbReference type="SAM" id="Phobius"/>
    </source>
</evidence>
<organism evidence="7 8">
    <name type="scientific">Furculomyces boomerangus</name>
    <dbReference type="NCBI Taxonomy" id="61424"/>
    <lineage>
        <taxon>Eukaryota</taxon>
        <taxon>Fungi</taxon>
        <taxon>Fungi incertae sedis</taxon>
        <taxon>Zoopagomycota</taxon>
        <taxon>Kickxellomycotina</taxon>
        <taxon>Harpellomycetes</taxon>
        <taxon>Harpellales</taxon>
        <taxon>Harpellaceae</taxon>
        <taxon>Furculomyces</taxon>
    </lineage>
</organism>
<comment type="caution">
    <text evidence="7">The sequence shown here is derived from an EMBL/GenBank/DDBJ whole genome shotgun (WGS) entry which is preliminary data.</text>
</comment>
<feature type="transmembrane region" description="Helical" evidence="6">
    <location>
        <begin position="303"/>
        <end position="325"/>
    </location>
</feature>
<name>A0A2T9Z170_9FUNG</name>
<feature type="transmembrane region" description="Helical" evidence="6">
    <location>
        <begin position="331"/>
        <end position="350"/>
    </location>
</feature>
<feature type="transmembrane region" description="Helical" evidence="6">
    <location>
        <begin position="12"/>
        <end position="32"/>
    </location>
</feature>
<feature type="transmembrane region" description="Helical" evidence="6">
    <location>
        <begin position="236"/>
        <end position="255"/>
    </location>
</feature>
<dbReference type="GO" id="GO:0016020">
    <property type="term" value="C:membrane"/>
    <property type="evidence" value="ECO:0007669"/>
    <property type="project" value="UniProtKB-SubCell"/>
</dbReference>
<evidence type="ECO:0000256" key="5">
    <source>
        <dbReference type="ARBA" id="ARBA00023136"/>
    </source>
</evidence>
<sequence length="353" mass="40103">MICLVHFKPKIWIPFLVTIYGICSVLLTAINAPTFKGILVVILDVMCTNVLAGSLAYLSFWVAIPKTWYRFSAFYMLIHAFVSAGEITTLVLSEKTTPTNPYYYSLAIGSVVLLAGIFGFFDLEESPEKSKYLVEPESHDVIQTLELDRGLLSNLKKEKLKIKDVLLDRNTYLLSYIYRLSTLLSVVNHNLLYSVIQPSEGDTGSLGIWITYMLAKYTTFVLAPLLFVYKRTNKCIRRMLVVMSIAMSVLVYILQVKNRKPVTITEAVFLDLLSTYASTIIEIITIITLIVDVKEPRKRVFSVALFFALYRLYYIVLVYFLNFALDKGKNNYNIVAIVAMVVNFASIIFIKTS</sequence>
<dbReference type="Proteomes" id="UP000245699">
    <property type="component" value="Unassembled WGS sequence"/>
</dbReference>
<evidence type="ECO:0008006" key="9">
    <source>
        <dbReference type="Google" id="ProtNLM"/>
    </source>
</evidence>
<keyword evidence="4 6" id="KW-1133">Transmembrane helix</keyword>
<dbReference type="InterPro" id="IPR036259">
    <property type="entry name" value="MFS_trans_sf"/>
</dbReference>
<evidence type="ECO:0000256" key="1">
    <source>
        <dbReference type="ARBA" id="ARBA00004141"/>
    </source>
</evidence>
<protein>
    <recommendedName>
        <fullName evidence="9">Major facilitator superfamily associated domain-containing protein</fullName>
    </recommendedName>
</protein>
<dbReference type="PANTHER" id="PTHR43791">
    <property type="entry name" value="PERMEASE-RELATED"/>
    <property type="match status" value="1"/>
</dbReference>
<keyword evidence="8" id="KW-1185">Reference proteome</keyword>
<evidence type="ECO:0000313" key="7">
    <source>
        <dbReference type="EMBL" id="PVU98330.1"/>
    </source>
</evidence>